<keyword evidence="7 14" id="KW-0472">Membrane</keyword>
<protein>
    <recommendedName>
        <fullName evidence="12">glucomannan 4-beta-mannosyltransferase</fullName>
        <ecNumber evidence="12">2.4.1.32</ecNumber>
    </recommendedName>
    <alternativeName>
        <fullName evidence="13">Glucomannan synthase</fullName>
    </alternativeName>
</protein>
<comment type="catalytic activity">
    <reaction evidence="9">
        <text>GDP-mannose + (glucomannan)n = GDP + (glucomannan)n+1.</text>
        <dbReference type="EC" id="2.4.1.32"/>
    </reaction>
</comment>
<dbReference type="RefSeq" id="XP_005648249.1">
    <property type="nucleotide sequence ID" value="XM_005648192.1"/>
</dbReference>
<organism evidence="15 16">
    <name type="scientific">Coccomyxa subellipsoidea (strain C-169)</name>
    <name type="common">Green microalga</name>
    <dbReference type="NCBI Taxonomy" id="574566"/>
    <lineage>
        <taxon>Eukaryota</taxon>
        <taxon>Viridiplantae</taxon>
        <taxon>Chlorophyta</taxon>
        <taxon>core chlorophytes</taxon>
        <taxon>Trebouxiophyceae</taxon>
        <taxon>Trebouxiophyceae incertae sedis</taxon>
        <taxon>Coccomyxaceae</taxon>
        <taxon>Coccomyxa</taxon>
        <taxon>Coccomyxa subellipsoidea</taxon>
    </lineage>
</organism>
<evidence type="ECO:0000256" key="2">
    <source>
        <dbReference type="ARBA" id="ARBA00022676"/>
    </source>
</evidence>
<dbReference type="PANTHER" id="PTHR32044:SF80">
    <property type="entry name" value="XYLOGLUCAN GLYCOSYLTRANSFERASE 2-RELATED"/>
    <property type="match status" value="1"/>
</dbReference>
<comment type="subcellular location">
    <subcellularLocation>
        <location evidence="1">Golgi apparatus membrane</location>
        <topology evidence="1">Multi-pass membrane protein</topology>
    </subcellularLocation>
</comment>
<evidence type="ECO:0000256" key="14">
    <source>
        <dbReference type="SAM" id="Phobius"/>
    </source>
</evidence>
<feature type="transmembrane region" description="Helical" evidence="14">
    <location>
        <begin position="270"/>
        <end position="289"/>
    </location>
</feature>
<evidence type="ECO:0000313" key="15">
    <source>
        <dbReference type="EMBL" id="EIE23705.1"/>
    </source>
</evidence>
<dbReference type="STRING" id="574566.I0YZ86"/>
<keyword evidence="2" id="KW-0328">Glycosyltransferase</keyword>
<feature type="non-terminal residue" evidence="15">
    <location>
        <position position="1"/>
    </location>
</feature>
<feature type="transmembrane region" description="Helical" evidence="14">
    <location>
        <begin position="416"/>
        <end position="437"/>
    </location>
</feature>
<evidence type="ECO:0000256" key="4">
    <source>
        <dbReference type="ARBA" id="ARBA00022692"/>
    </source>
</evidence>
<evidence type="ECO:0000256" key="5">
    <source>
        <dbReference type="ARBA" id="ARBA00022989"/>
    </source>
</evidence>
<dbReference type="OrthoDB" id="72851at2759"/>
<comment type="caution">
    <text evidence="15">The sequence shown here is derived from an EMBL/GenBank/DDBJ whole genome shotgun (WGS) entry which is preliminary data.</text>
</comment>
<comment type="similarity">
    <text evidence="11">Belongs to the glycosyltransferase 2 family. Plant cellulose synthase-like A subfamily.</text>
</comment>
<proteinExistence type="inferred from homology"/>
<evidence type="ECO:0000256" key="3">
    <source>
        <dbReference type="ARBA" id="ARBA00022679"/>
    </source>
</evidence>
<dbReference type="KEGG" id="csl:COCSUDRAFT_2833"/>
<feature type="transmembrane region" description="Helical" evidence="14">
    <location>
        <begin position="391"/>
        <end position="410"/>
    </location>
</feature>
<comment type="function">
    <text evidence="10">Probable mannan synthase which consists of a 4-beta-mannosyltransferase activity on mannan using GDP-mannose. The beta-1,4-mannan product is the backbone for galactomannan synthesis by galactomannan galactosyltransferase. Galactomannan is a noncellulosic polysaccharides of plant cell wall.</text>
</comment>
<dbReference type="SUPFAM" id="SSF53448">
    <property type="entry name" value="Nucleotide-diphospho-sugar transferases"/>
    <property type="match status" value="1"/>
</dbReference>
<name>I0YZ86_COCSC</name>
<evidence type="ECO:0000256" key="6">
    <source>
        <dbReference type="ARBA" id="ARBA00023034"/>
    </source>
</evidence>
<dbReference type="eggNOG" id="ENOG502QR7J">
    <property type="taxonomic scope" value="Eukaryota"/>
</dbReference>
<keyword evidence="8" id="KW-0961">Cell wall biogenesis/degradation</keyword>
<dbReference type="FunFam" id="3.90.550.10:FF:000057">
    <property type="entry name" value="Glycosyltransferase-like protein, family 2"/>
    <property type="match status" value="1"/>
</dbReference>
<reference evidence="15 16" key="1">
    <citation type="journal article" date="2012" name="Genome Biol.">
        <title>The genome of the polar eukaryotic microalga coccomyxa subellipsoidea reveals traits of cold adaptation.</title>
        <authorList>
            <person name="Blanc G."/>
            <person name="Agarkova I."/>
            <person name="Grimwood J."/>
            <person name="Kuo A."/>
            <person name="Brueggeman A."/>
            <person name="Dunigan D."/>
            <person name="Gurnon J."/>
            <person name="Ladunga I."/>
            <person name="Lindquist E."/>
            <person name="Lucas S."/>
            <person name="Pangilinan J."/>
            <person name="Proschold T."/>
            <person name="Salamov A."/>
            <person name="Schmutz J."/>
            <person name="Weeks D."/>
            <person name="Yamada T."/>
            <person name="Claverie J.M."/>
            <person name="Grigoriev I."/>
            <person name="Van Etten J."/>
            <person name="Lomsadze A."/>
            <person name="Borodovsky M."/>
        </authorList>
    </citation>
    <scope>NUCLEOTIDE SEQUENCE [LARGE SCALE GENOMIC DNA]</scope>
    <source>
        <strain evidence="15 16">C-169</strain>
    </source>
</reference>
<dbReference type="EMBL" id="AGSI01000007">
    <property type="protein sequence ID" value="EIE23705.1"/>
    <property type="molecule type" value="Genomic_DNA"/>
</dbReference>
<gene>
    <name evidence="15" type="ORF">COCSUDRAFT_2833</name>
</gene>
<feature type="transmembrane region" description="Helical" evidence="14">
    <location>
        <begin position="295"/>
        <end position="314"/>
    </location>
</feature>
<evidence type="ECO:0000256" key="12">
    <source>
        <dbReference type="ARBA" id="ARBA00066505"/>
    </source>
</evidence>
<dbReference type="AlphaFoldDB" id="I0YZ86"/>
<dbReference type="GO" id="GO:0071555">
    <property type="term" value="P:cell wall organization"/>
    <property type="evidence" value="ECO:0007669"/>
    <property type="project" value="UniProtKB-KW"/>
</dbReference>
<dbReference type="InterPro" id="IPR029044">
    <property type="entry name" value="Nucleotide-diphossugar_trans"/>
</dbReference>
<keyword evidence="6" id="KW-0333">Golgi apparatus</keyword>
<dbReference type="GeneID" id="17041697"/>
<keyword evidence="3 15" id="KW-0808">Transferase</keyword>
<keyword evidence="16" id="KW-1185">Reference proteome</keyword>
<evidence type="ECO:0000256" key="7">
    <source>
        <dbReference type="ARBA" id="ARBA00023136"/>
    </source>
</evidence>
<feature type="non-terminal residue" evidence="15">
    <location>
        <position position="438"/>
    </location>
</feature>
<keyword evidence="5 14" id="KW-1133">Transmembrane helix</keyword>
<dbReference type="Gene3D" id="3.90.550.10">
    <property type="entry name" value="Spore Coat Polysaccharide Biosynthesis Protein SpsA, Chain A"/>
    <property type="match status" value="1"/>
</dbReference>
<evidence type="ECO:0000313" key="16">
    <source>
        <dbReference type="Proteomes" id="UP000007264"/>
    </source>
</evidence>
<sequence>FPKVAVQLPMFNERAVCQAIIDSACEMVWPRSRFTVQVLDDSTDQVTRELVDDKCLEWTERGVSCECIRRTHRSGYKAGALKEGMNFLVDYDFIAIFDADFKPEPDFLMTMVPWLIDNPSIGYVQARWAFTNPEESYLTKAQQISLNYHCKCEQFVHFASGGFFNFNGTAGMWRRKCIETAGGWNSRTTVEDMDLSLRAYIAGWKAIYLREVTVLNELPASFFAYRKQQHRWTCGPVQLWRRAARDIWASSLPMASKLELIVCYFGIRKFATHWVSLGFFCTLVPLSMFTPEVSIPLWALVHLPVVVTVTTAVFTPKASHSSLLILYVLFENAMGVVKLWAVVAGVLDLKQAQEWVVTTKLGASDKRPGTEVRRPCCHSLLLACIMRTCRFYMGELLMSLLALSAALYGMAAVNRWSFSVFLTLQGLVFLAFALNLVD</sequence>
<accession>I0YZ86</accession>
<evidence type="ECO:0000256" key="10">
    <source>
        <dbReference type="ARBA" id="ARBA00056537"/>
    </source>
</evidence>
<dbReference type="PANTHER" id="PTHR32044">
    <property type="entry name" value="GLUCOMANNAN 4-BETA-MANNOSYLTRANSFERASE 9"/>
    <property type="match status" value="1"/>
</dbReference>
<dbReference type="Pfam" id="PF13641">
    <property type="entry name" value="Glyco_tranf_2_3"/>
    <property type="match status" value="1"/>
</dbReference>
<dbReference type="EC" id="2.4.1.32" evidence="12"/>
<evidence type="ECO:0000256" key="8">
    <source>
        <dbReference type="ARBA" id="ARBA00023316"/>
    </source>
</evidence>
<evidence type="ECO:0000256" key="13">
    <source>
        <dbReference type="ARBA" id="ARBA00076024"/>
    </source>
</evidence>
<evidence type="ECO:0000256" key="11">
    <source>
        <dbReference type="ARBA" id="ARBA00060879"/>
    </source>
</evidence>
<evidence type="ECO:0000256" key="9">
    <source>
        <dbReference type="ARBA" id="ARBA00051800"/>
    </source>
</evidence>
<evidence type="ECO:0000256" key="1">
    <source>
        <dbReference type="ARBA" id="ARBA00004653"/>
    </source>
</evidence>
<dbReference type="GO" id="GO:0047259">
    <property type="term" value="F:glucomannan 4-beta-mannosyltransferase activity"/>
    <property type="evidence" value="ECO:0007669"/>
    <property type="project" value="UniProtKB-EC"/>
</dbReference>
<dbReference type="GO" id="GO:0000139">
    <property type="term" value="C:Golgi membrane"/>
    <property type="evidence" value="ECO:0007669"/>
    <property type="project" value="UniProtKB-SubCell"/>
</dbReference>
<keyword evidence="4 14" id="KW-0812">Transmembrane</keyword>
<dbReference type="Proteomes" id="UP000007264">
    <property type="component" value="Unassembled WGS sequence"/>
</dbReference>